<keyword evidence="2" id="KW-1185">Reference proteome</keyword>
<reference evidence="1 2" key="1">
    <citation type="submission" date="2024-01" db="EMBL/GenBank/DDBJ databases">
        <title>The genomes of 5 underutilized Papilionoideae crops provide insights into root nodulation and disease resistanc.</title>
        <authorList>
            <person name="Yuan L."/>
        </authorList>
    </citation>
    <scope>NUCLEOTIDE SEQUENCE [LARGE SCALE GENOMIC DNA]</scope>
    <source>
        <strain evidence="1">ZHUSHIDOU_FW_LH</strain>
        <tissue evidence="1">Leaf</tissue>
    </source>
</reference>
<comment type="caution">
    <text evidence="1">The sequence shown here is derived from an EMBL/GenBank/DDBJ whole genome shotgun (WGS) entry which is preliminary data.</text>
</comment>
<dbReference type="EMBL" id="JAYWIO010000007">
    <property type="protein sequence ID" value="KAK7250730.1"/>
    <property type="molecule type" value="Genomic_DNA"/>
</dbReference>
<proteinExistence type="predicted"/>
<accession>A0AAN9HSQ2</accession>
<dbReference type="AlphaFoldDB" id="A0AAN9HSQ2"/>
<evidence type="ECO:0000313" key="2">
    <source>
        <dbReference type="Proteomes" id="UP001372338"/>
    </source>
</evidence>
<name>A0AAN9HSQ2_CROPI</name>
<evidence type="ECO:0000313" key="1">
    <source>
        <dbReference type="EMBL" id="KAK7250730.1"/>
    </source>
</evidence>
<organism evidence="1 2">
    <name type="scientific">Crotalaria pallida</name>
    <name type="common">Smooth rattlebox</name>
    <name type="synonym">Crotalaria striata</name>
    <dbReference type="NCBI Taxonomy" id="3830"/>
    <lineage>
        <taxon>Eukaryota</taxon>
        <taxon>Viridiplantae</taxon>
        <taxon>Streptophyta</taxon>
        <taxon>Embryophyta</taxon>
        <taxon>Tracheophyta</taxon>
        <taxon>Spermatophyta</taxon>
        <taxon>Magnoliopsida</taxon>
        <taxon>eudicotyledons</taxon>
        <taxon>Gunneridae</taxon>
        <taxon>Pentapetalae</taxon>
        <taxon>rosids</taxon>
        <taxon>fabids</taxon>
        <taxon>Fabales</taxon>
        <taxon>Fabaceae</taxon>
        <taxon>Papilionoideae</taxon>
        <taxon>50 kb inversion clade</taxon>
        <taxon>genistoids sensu lato</taxon>
        <taxon>core genistoids</taxon>
        <taxon>Crotalarieae</taxon>
        <taxon>Crotalaria</taxon>
    </lineage>
</organism>
<protein>
    <submittedName>
        <fullName evidence="1">Uncharacterized protein</fullName>
    </submittedName>
</protein>
<gene>
    <name evidence="1" type="ORF">RIF29_33352</name>
</gene>
<sequence length="158" mass="18469">MDFLLCYSVADQYTLFLPKLLNWFSQLSLSNELLPQMITLYNNLKLITRKKDRNLQVTSNKVLETLGYNLDSKEFDHDKAYAESSVVTFMSQSFSFTMLNLGMHQIGMRHKTSRCTAIHAWKMVLIDLATEYYNFKSYVIYISVSISWFVIEHDYSTG</sequence>
<dbReference type="Proteomes" id="UP001372338">
    <property type="component" value="Unassembled WGS sequence"/>
</dbReference>